<dbReference type="PANTHER" id="PTHR46623:SF10">
    <property type="entry name" value="CARBOXYMETHYLENEBUTENOLIDASE HOMOLOG"/>
    <property type="match status" value="1"/>
</dbReference>
<evidence type="ECO:0000259" key="1">
    <source>
        <dbReference type="Pfam" id="PF01738"/>
    </source>
</evidence>
<dbReference type="PANTHER" id="PTHR46623">
    <property type="entry name" value="CARBOXYMETHYLENEBUTENOLIDASE-RELATED"/>
    <property type="match status" value="1"/>
</dbReference>
<organism evidence="2 3">
    <name type="scientific">Amycolatopsis samaneae</name>
    <dbReference type="NCBI Taxonomy" id="664691"/>
    <lineage>
        <taxon>Bacteria</taxon>
        <taxon>Bacillati</taxon>
        <taxon>Actinomycetota</taxon>
        <taxon>Actinomycetes</taxon>
        <taxon>Pseudonocardiales</taxon>
        <taxon>Pseudonocardiaceae</taxon>
        <taxon>Amycolatopsis</taxon>
    </lineage>
</organism>
<dbReference type="Gene3D" id="3.40.50.1820">
    <property type="entry name" value="alpha/beta hydrolase"/>
    <property type="match status" value="1"/>
</dbReference>
<dbReference type="RefSeq" id="WP_345399650.1">
    <property type="nucleotide sequence ID" value="NZ_BAABHG010000010.1"/>
</dbReference>
<keyword evidence="3" id="KW-1185">Reference proteome</keyword>
<sequence length="247" mass="26556">MPRADVTIDTEDGVCAATLHTPPGGGGVPAVILFPDAAGVRETFAVMADRLAGLGYAVLLPDVYYRTEWDPFDVATVFRDPAERRRLDALYTGLTTEMIVRDTGAFLDFLTDRPEVSGAATGTTGYCMGGRMSLLAAAHHPARIAAAASFHGGNLADDTPDSPHRLTDRIRAVVHVAAAENDRSFPPEQFERLENALVESGVRHRIETCPAEHGFAVPDNPTYDETAAQRHWRALAELYATTLAPGG</sequence>
<feature type="domain" description="Dienelactone hydrolase" evidence="1">
    <location>
        <begin position="17"/>
        <end position="241"/>
    </location>
</feature>
<proteinExistence type="predicted"/>
<dbReference type="SUPFAM" id="SSF53474">
    <property type="entry name" value="alpha/beta-Hydrolases"/>
    <property type="match status" value="1"/>
</dbReference>
<comment type="caution">
    <text evidence="2">The sequence shown here is derived from an EMBL/GenBank/DDBJ whole genome shotgun (WGS) entry which is preliminary data.</text>
</comment>
<accession>A0ABW5GVA4</accession>
<dbReference type="Pfam" id="PF01738">
    <property type="entry name" value="DLH"/>
    <property type="match status" value="1"/>
</dbReference>
<dbReference type="InterPro" id="IPR029058">
    <property type="entry name" value="AB_hydrolase_fold"/>
</dbReference>
<dbReference type="GO" id="GO:0016787">
    <property type="term" value="F:hydrolase activity"/>
    <property type="evidence" value="ECO:0007669"/>
    <property type="project" value="UniProtKB-KW"/>
</dbReference>
<dbReference type="InterPro" id="IPR051049">
    <property type="entry name" value="Dienelactone_hydrolase-like"/>
</dbReference>
<dbReference type="Proteomes" id="UP001597419">
    <property type="component" value="Unassembled WGS sequence"/>
</dbReference>
<keyword evidence="2" id="KW-0378">Hydrolase</keyword>
<reference evidence="3" key="1">
    <citation type="journal article" date="2019" name="Int. J. Syst. Evol. Microbiol.">
        <title>The Global Catalogue of Microorganisms (GCM) 10K type strain sequencing project: providing services to taxonomists for standard genome sequencing and annotation.</title>
        <authorList>
            <consortium name="The Broad Institute Genomics Platform"/>
            <consortium name="The Broad Institute Genome Sequencing Center for Infectious Disease"/>
            <person name="Wu L."/>
            <person name="Ma J."/>
        </authorList>
    </citation>
    <scope>NUCLEOTIDE SEQUENCE [LARGE SCALE GENOMIC DNA]</scope>
    <source>
        <strain evidence="3">CGMCC 4.7643</strain>
    </source>
</reference>
<evidence type="ECO:0000313" key="3">
    <source>
        <dbReference type="Proteomes" id="UP001597419"/>
    </source>
</evidence>
<dbReference type="InterPro" id="IPR002925">
    <property type="entry name" value="Dienelactn_hydro"/>
</dbReference>
<protein>
    <submittedName>
        <fullName evidence="2">Dienelactone hydrolase family protein</fullName>
        <ecNumber evidence="2">3.1.-.-</ecNumber>
    </submittedName>
</protein>
<dbReference type="EC" id="3.1.-.-" evidence="2"/>
<name>A0ABW5GVA4_9PSEU</name>
<gene>
    <name evidence="2" type="ORF">ACFSYJ_40020</name>
</gene>
<evidence type="ECO:0000313" key="2">
    <source>
        <dbReference type="EMBL" id="MFD2464861.1"/>
    </source>
</evidence>
<dbReference type="EMBL" id="JBHUKU010000028">
    <property type="protein sequence ID" value="MFD2464861.1"/>
    <property type="molecule type" value="Genomic_DNA"/>
</dbReference>